<proteinExistence type="inferred from homology"/>
<dbReference type="GO" id="GO:0033617">
    <property type="term" value="P:mitochondrial respiratory chain complex IV assembly"/>
    <property type="evidence" value="ECO:0007669"/>
    <property type="project" value="TreeGrafter"/>
</dbReference>
<accession>A0A166BSZ1</accession>
<evidence type="ECO:0000256" key="2">
    <source>
        <dbReference type="ARBA" id="ARBA00009877"/>
    </source>
</evidence>
<evidence type="ECO:0000256" key="4">
    <source>
        <dbReference type="ARBA" id="ARBA00022989"/>
    </source>
</evidence>
<dbReference type="OrthoDB" id="2436667at2759"/>
<evidence type="ECO:0000256" key="1">
    <source>
        <dbReference type="ARBA" id="ARBA00004141"/>
    </source>
</evidence>
<evidence type="ECO:0000256" key="6">
    <source>
        <dbReference type="SAM" id="Phobius"/>
    </source>
</evidence>
<keyword evidence="8" id="KW-1185">Reference proteome</keyword>
<dbReference type="GO" id="GO:0032979">
    <property type="term" value="P:protein insertion into mitochondrial inner membrane from matrix"/>
    <property type="evidence" value="ECO:0007669"/>
    <property type="project" value="TreeGrafter"/>
</dbReference>
<comment type="similarity">
    <text evidence="2">Belongs to the OXA1/ALB3/YidC family.</text>
</comment>
<organism evidence="7 8">
    <name type="scientific">Exidia glandulosa HHB12029</name>
    <dbReference type="NCBI Taxonomy" id="1314781"/>
    <lineage>
        <taxon>Eukaryota</taxon>
        <taxon>Fungi</taxon>
        <taxon>Dikarya</taxon>
        <taxon>Basidiomycota</taxon>
        <taxon>Agaricomycotina</taxon>
        <taxon>Agaricomycetes</taxon>
        <taxon>Auriculariales</taxon>
        <taxon>Exidiaceae</taxon>
        <taxon>Exidia</taxon>
    </lineage>
</organism>
<evidence type="ECO:0000256" key="3">
    <source>
        <dbReference type="ARBA" id="ARBA00022692"/>
    </source>
</evidence>
<name>A0A166BSZ1_EXIGL</name>
<gene>
    <name evidence="7" type="ORF">EXIGLDRAFT_758096</name>
</gene>
<evidence type="ECO:0000313" key="7">
    <source>
        <dbReference type="EMBL" id="KZW03770.1"/>
    </source>
</evidence>
<keyword evidence="3 6" id="KW-0812">Transmembrane</keyword>
<evidence type="ECO:0000256" key="5">
    <source>
        <dbReference type="ARBA" id="ARBA00023136"/>
    </source>
</evidence>
<comment type="subcellular location">
    <subcellularLocation>
        <location evidence="1">Membrane</location>
        <topology evidence="1">Multi-pass membrane protein</topology>
    </subcellularLocation>
</comment>
<feature type="transmembrane region" description="Helical" evidence="6">
    <location>
        <begin position="151"/>
        <end position="176"/>
    </location>
</feature>
<sequence>MLARNAFRAATRRRLQTTPIRPQRRTLIVEHFAAAADQFIDLSLALPYPTDWPPYASTIILITVVSRLAVLPVSIWAKKKSFVIEDVLAPEFKRNMIDMKHRAQRDLKLEPGVDKMDNDAKIAWLQARIRPMMQARQKELFKALDCAPMKIMVIAGLSQLAVFLPLTFVFGAAAMPPTPLDSEAFLTLTALTHPDATYVMPIALGMVTMATADSTRWFLSPEKMLERLERDERAREAAQKRKLFKISPGSFVGSFMRSSAIFRIIIGMVAPGSVLTYWLASATFGLFQAWGLQWWARVRTRISLPVPPLTLPGRRLPTPRPA</sequence>
<dbReference type="STRING" id="1314781.A0A166BSZ1"/>
<protein>
    <submittedName>
        <fullName evidence="7">Uncharacterized protein</fullName>
    </submittedName>
</protein>
<evidence type="ECO:0000313" key="8">
    <source>
        <dbReference type="Proteomes" id="UP000077266"/>
    </source>
</evidence>
<dbReference type="GO" id="GO:0005743">
    <property type="term" value="C:mitochondrial inner membrane"/>
    <property type="evidence" value="ECO:0007669"/>
    <property type="project" value="TreeGrafter"/>
</dbReference>
<dbReference type="InterPro" id="IPR001708">
    <property type="entry name" value="YidC/ALB3/OXA1/COX18"/>
</dbReference>
<dbReference type="AlphaFoldDB" id="A0A166BSZ1"/>
<dbReference type="EMBL" id="KV425882">
    <property type="protein sequence ID" value="KZW03770.1"/>
    <property type="molecule type" value="Genomic_DNA"/>
</dbReference>
<keyword evidence="4 6" id="KW-1133">Transmembrane helix</keyword>
<dbReference type="PANTHER" id="PTHR12428">
    <property type="entry name" value="OXA1"/>
    <property type="match status" value="1"/>
</dbReference>
<reference evidence="7 8" key="1">
    <citation type="journal article" date="2016" name="Mol. Biol. Evol.">
        <title>Comparative Genomics of Early-Diverging Mushroom-Forming Fungi Provides Insights into the Origins of Lignocellulose Decay Capabilities.</title>
        <authorList>
            <person name="Nagy L.G."/>
            <person name="Riley R."/>
            <person name="Tritt A."/>
            <person name="Adam C."/>
            <person name="Daum C."/>
            <person name="Floudas D."/>
            <person name="Sun H."/>
            <person name="Yadav J.S."/>
            <person name="Pangilinan J."/>
            <person name="Larsson K.H."/>
            <person name="Matsuura K."/>
            <person name="Barry K."/>
            <person name="Labutti K."/>
            <person name="Kuo R."/>
            <person name="Ohm R.A."/>
            <person name="Bhattacharya S.S."/>
            <person name="Shirouzu T."/>
            <person name="Yoshinaga Y."/>
            <person name="Martin F.M."/>
            <person name="Grigoriev I.V."/>
            <person name="Hibbett D.S."/>
        </authorList>
    </citation>
    <scope>NUCLEOTIDE SEQUENCE [LARGE SCALE GENOMIC DNA]</scope>
    <source>
        <strain evidence="7 8">HHB12029</strain>
    </source>
</reference>
<dbReference type="GO" id="GO:0032977">
    <property type="term" value="F:membrane insertase activity"/>
    <property type="evidence" value="ECO:0007669"/>
    <property type="project" value="InterPro"/>
</dbReference>
<keyword evidence="5 6" id="KW-0472">Membrane</keyword>
<feature type="transmembrane region" description="Helical" evidence="6">
    <location>
        <begin position="52"/>
        <end position="70"/>
    </location>
</feature>
<feature type="transmembrane region" description="Helical" evidence="6">
    <location>
        <begin position="196"/>
        <end position="219"/>
    </location>
</feature>
<dbReference type="Proteomes" id="UP000077266">
    <property type="component" value="Unassembled WGS sequence"/>
</dbReference>
<dbReference type="PANTHER" id="PTHR12428:SF65">
    <property type="entry name" value="CYTOCHROME C OXIDASE ASSEMBLY PROTEIN COX18, MITOCHONDRIAL"/>
    <property type="match status" value="1"/>
</dbReference>
<dbReference type="InParanoid" id="A0A166BSZ1"/>